<organism evidence="1 2">
    <name type="scientific">Diphasiastrum complanatum</name>
    <name type="common">Issler's clubmoss</name>
    <name type="synonym">Lycopodium complanatum</name>
    <dbReference type="NCBI Taxonomy" id="34168"/>
    <lineage>
        <taxon>Eukaryota</taxon>
        <taxon>Viridiplantae</taxon>
        <taxon>Streptophyta</taxon>
        <taxon>Embryophyta</taxon>
        <taxon>Tracheophyta</taxon>
        <taxon>Lycopodiopsida</taxon>
        <taxon>Lycopodiales</taxon>
        <taxon>Lycopodiaceae</taxon>
        <taxon>Lycopodioideae</taxon>
        <taxon>Diphasiastrum</taxon>
    </lineage>
</organism>
<evidence type="ECO:0000313" key="1">
    <source>
        <dbReference type="EMBL" id="KAJ7527404.1"/>
    </source>
</evidence>
<proteinExistence type="predicted"/>
<name>A0ACC2BCB9_DIPCM</name>
<dbReference type="Proteomes" id="UP001162992">
    <property type="component" value="Chromosome 16"/>
</dbReference>
<evidence type="ECO:0000313" key="2">
    <source>
        <dbReference type="Proteomes" id="UP001162992"/>
    </source>
</evidence>
<dbReference type="EMBL" id="CM055107">
    <property type="protein sequence ID" value="KAJ7527404.1"/>
    <property type="molecule type" value="Genomic_DNA"/>
</dbReference>
<protein>
    <submittedName>
        <fullName evidence="1">Uncharacterized protein</fullName>
    </submittedName>
</protein>
<keyword evidence="2" id="KW-1185">Reference proteome</keyword>
<comment type="caution">
    <text evidence="1">The sequence shown here is derived from an EMBL/GenBank/DDBJ whole genome shotgun (WGS) entry which is preliminary data.</text>
</comment>
<gene>
    <name evidence="1" type="ORF">O6H91_16G052800</name>
</gene>
<reference evidence="2" key="1">
    <citation type="journal article" date="2024" name="Proc. Natl. Acad. Sci. U.S.A.">
        <title>Extraordinary preservation of gene collinearity over three hundred million years revealed in homosporous lycophytes.</title>
        <authorList>
            <person name="Li C."/>
            <person name="Wickell D."/>
            <person name="Kuo L.Y."/>
            <person name="Chen X."/>
            <person name="Nie B."/>
            <person name="Liao X."/>
            <person name="Peng D."/>
            <person name="Ji J."/>
            <person name="Jenkins J."/>
            <person name="Williams M."/>
            <person name="Shu S."/>
            <person name="Plott C."/>
            <person name="Barry K."/>
            <person name="Rajasekar S."/>
            <person name="Grimwood J."/>
            <person name="Han X."/>
            <person name="Sun S."/>
            <person name="Hou Z."/>
            <person name="He W."/>
            <person name="Dai G."/>
            <person name="Sun C."/>
            <person name="Schmutz J."/>
            <person name="Leebens-Mack J.H."/>
            <person name="Li F.W."/>
            <person name="Wang L."/>
        </authorList>
    </citation>
    <scope>NUCLEOTIDE SEQUENCE [LARGE SCALE GENOMIC DNA]</scope>
    <source>
        <strain evidence="2">cv. PW_Plant_1</strain>
    </source>
</reference>
<accession>A0ACC2BCB9</accession>
<sequence length="625" mass="70492">MRSVRPLRQLLRGFWQGSGQSSVANELDSTARVLGRRSLVSQTGSNLSKDAELILKARPFWRSDYKAWPFFVVAAVSGMSGGILMVSAEADTKQESKEKSVKKRLIILGTGWGGISLLKELDTSQYDVTVVSPRNYFVFTPLLPSVTSGTVDARSITESVRKIARNKRKDIKYFEAECLQINVPTKTLLCRDISAIKVKGKEDFYLDYDYLVIAVGAQPNTFGVQGVKDYCHFLKEIEDAEKIHQSVVDCFETANLPHLSDDERRRLLHFVVIGGGPTGIEFAAELHDLIHEDLVELYPSLHDQVKITVIQGADHILNMFDERISKFAEKKFQRDGVEILTSCFVKGVTENELTMKDKAGQLHSIPYGLALWSTGIGTRPVVANLMEQVGQKNRRVLSTDEWLRVKGCESVYALGDCATIEQRKIMEDIEEIFKLADTDKSGTLSIKEFKDSMEQIKERYPQIDSYLKAKHSNDVLALLEEKLPRGKGSDAELCIEDLKKALCKVDSQLKIFPATAQVAAQQGEYLAKCFNQLEIGEAEEGPLRVRGSGRHRFKPFQYRHLGQFAPLGGEQAAAELPGDWVSIGRSTMWLWYSVYLSKQVSWRTRCMVFFDWSKRLVFGRDSTRM</sequence>